<evidence type="ECO:0000259" key="2">
    <source>
        <dbReference type="Pfam" id="PF14111"/>
    </source>
</evidence>
<dbReference type="AlphaFoldDB" id="A0A5C7IIR7"/>
<dbReference type="InterPro" id="IPR025558">
    <property type="entry name" value="DUF4283"/>
</dbReference>
<evidence type="ECO:0000313" key="4">
    <source>
        <dbReference type="Proteomes" id="UP000323000"/>
    </source>
</evidence>
<dbReference type="OrthoDB" id="10657084at2759"/>
<dbReference type="EMBL" id="VAHF01000002">
    <property type="protein sequence ID" value="TXG69153.1"/>
    <property type="molecule type" value="Genomic_DNA"/>
</dbReference>
<feature type="compositionally biased region" description="Basic and acidic residues" evidence="1">
    <location>
        <begin position="281"/>
        <end position="292"/>
    </location>
</feature>
<dbReference type="InterPro" id="IPR040256">
    <property type="entry name" value="At4g02000-like"/>
</dbReference>
<sequence>MDSEDISSLCASLSISDRDVPIQLLNEKLMIEAKHRLSLCIVGKIFSSNRVNRDAFMRVIGKIWQVRKGMDIESVTGNTFSFHFKDAYDLERVLAGGPWSFDNALLVMDRPVGKGTIESLRFSEVIEVDGGASGDCVGKFMRVRVRVNIEKSLARCLRVDILGDGVISTMILRYERLPNHCFKCGMVNHITPECSDMEPVLLVDGKGRSQHDANFSIVGSSSHRHDNLMETGNQSATEVNVLQKQCEVDEVLMSNGTERGAINAKEVEEVECNPSNMGDSEMDRGSMSKGPEDISQGDGSVPIACLYADEVKGNFSFNPLKPNSSIGPVEDPALVVTRPNILPSSNLVFEAGAIHKSGPKNSRVWGVLSGDR</sequence>
<accession>A0A5C7IIR7</accession>
<dbReference type="Proteomes" id="UP000323000">
    <property type="component" value="Chromosome 2"/>
</dbReference>
<protein>
    <recommendedName>
        <fullName evidence="2">DUF4283 domain-containing protein</fullName>
    </recommendedName>
</protein>
<reference evidence="4" key="1">
    <citation type="journal article" date="2019" name="Gigascience">
        <title>De novo genome assembly of the endangered Acer yangbiense, a plant species with extremely small populations endemic to Yunnan Province, China.</title>
        <authorList>
            <person name="Yang J."/>
            <person name="Wariss H.M."/>
            <person name="Tao L."/>
            <person name="Zhang R."/>
            <person name="Yun Q."/>
            <person name="Hollingsworth P."/>
            <person name="Dao Z."/>
            <person name="Luo G."/>
            <person name="Guo H."/>
            <person name="Ma Y."/>
            <person name="Sun W."/>
        </authorList>
    </citation>
    <scope>NUCLEOTIDE SEQUENCE [LARGE SCALE GENOMIC DNA]</scope>
    <source>
        <strain evidence="4">cv. Malutang</strain>
    </source>
</reference>
<dbReference type="PANTHER" id="PTHR31286">
    <property type="entry name" value="GLYCINE-RICH CELL WALL STRUCTURAL PROTEIN 1.8-LIKE"/>
    <property type="match status" value="1"/>
</dbReference>
<dbReference type="PANTHER" id="PTHR31286:SF167">
    <property type="entry name" value="OS09G0268800 PROTEIN"/>
    <property type="match status" value="1"/>
</dbReference>
<dbReference type="Pfam" id="PF14111">
    <property type="entry name" value="DUF4283"/>
    <property type="match status" value="1"/>
</dbReference>
<organism evidence="3 4">
    <name type="scientific">Acer yangbiense</name>
    <dbReference type="NCBI Taxonomy" id="1000413"/>
    <lineage>
        <taxon>Eukaryota</taxon>
        <taxon>Viridiplantae</taxon>
        <taxon>Streptophyta</taxon>
        <taxon>Embryophyta</taxon>
        <taxon>Tracheophyta</taxon>
        <taxon>Spermatophyta</taxon>
        <taxon>Magnoliopsida</taxon>
        <taxon>eudicotyledons</taxon>
        <taxon>Gunneridae</taxon>
        <taxon>Pentapetalae</taxon>
        <taxon>rosids</taxon>
        <taxon>malvids</taxon>
        <taxon>Sapindales</taxon>
        <taxon>Sapindaceae</taxon>
        <taxon>Hippocastanoideae</taxon>
        <taxon>Acereae</taxon>
        <taxon>Acer</taxon>
    </lineage>
</organism>
<feature type="domain" description="DUF4283" evidence="2">
    <location>
        <begin position="35"/>
        <end position="109"/>
    </location>
</feature>
<gene>
    <name evidence="3" type="ORF">EZV62_004088</name>
</gene>
<comment type="caution">
    <text evidence="3">The sequence shown here is derived from an EMBL/GenBank/DDBJ whole genome shotgun (WGS) entry which is preliminary data.</text>
</comment>
<feature type="region of interest" description="Disordered" evidence="1">
    <location>
        <begin position="273"/>
        <end position="296"/>
    </location>
</feature>
<name>A0A5C7IIR7_9ROSI</name>
<keyword evidence="4" id="KW-1185">Reference proteome</keyword>
<evidence type="ECO:0000313" key="3">
    <source>
        <dbReference type="EMBL" id="TXG69153.1"/>
    </source>
</evidence>
<proteinExistence type="predicted"/>
<evidence type="ECO:0000256" key="1">
    <source>
        <dbReference type="SAM" id="MobiDB-lite"/>
    </source>
</evidence>